<evidence type="ECO:0000256" key="1">
    <source>
        <dbReference type="ARBA" id="ARBA00004651"/>
    </source>
</evidence>
<dbReference type="Pfam" id="PF00060">
    <property type="entry name" value="Lig_chan"/>
    <property type="match status" value="1"/>
</dbReference>
<gene>
    <name evidence="10" type="ORF">C7M84_017002</name>
</gene>
<keyword evidence="6" id="KW-0472">Membrane</keyword>
<evidence type="ECO:0000256" key="6">
    <source>
        <dbReference type="ARBA" id="ARBA00023136"/>
    </source>
</evidence>
<comment type="caution">
    <text evidence="10">The sequence shown here is derived from an EMBL/GenBank/DDBJ whole genome shotgun (WGS) entry which is preliminary data.</text>
</comment>
<sequence length="381" mass="42770">MVKVGTWTPKLSLGLRGSLFQEKYANFYGAQVNVTSQTFIPKWKEKVVKLPDGREVLHYSGMDYQALVAIADALNFSAKVIPTASFEEATAKVEEGISSFVAVGYSIIPGRLERYDFTRAFDTYKTSFAMPNPKPQSSWYSLVYPLSYEVWLSIGAALAGTSLVLSLPSPGRPHPLNPFLTPQMTHYAEGNQWPGLCSIAQDLYKILLGQDLVQRFVRNLSTRLMISCWLAFSLIIGAAYRSNLTTYLTVPKEPPKIETIQELVGSVDRVLIPSYGKDWINFFLNSESEIYRKLGEIMHTGSTIEEDLSKLEHNHASIESHLLLNYIIAKDFTDAAGRRKLYVGKSYLLTTFSAWPIPHDAPYKQQLDKCLLAFTEVRGEG</sequence>
<dbReference type="Gene3D" id="1.10.287.70">
    <property type="match status" value="1"/>
</dbReference>
<dbReference type="Gene3D" id="3.40.190.10">
    <property type="entry name" value="Periplasmic binding protein-like II"/>
    <property type="match status" value="1"/>
</dbReference>
<proteinExistence type="inferred from homology"/>
<dbReference type="GO" id="GO:0015276">
    <property type="term" value="F:ligand-gated monoatomic ion channel activity"/>
    <property type="evidence" value="ECO:0007669"/>
    <property type="project" value="InterPro"/>
</dbReference>
<comment type="similarity">
    <text evidence="2">Belongs to the glutamate-gated ion channel (TC 1.A.10.1) family.</text>
</comment>
<evidence type="ECO:0000313" key="10">
    <source>
        <dbReference type="EMBL" id="ROT65054.1"/>
    </source>
</evidence>
<dbReference type="AlphaFoldDB" id="A0A3R7M1Z4"/>
<keyword evidence="5" id="KW-1133">Transmembrane helix</keyword>
<keyword evidence="11" id="KW-1185">Reference proteome</keyword>
<keyword evidence="3" id="KW-1003">Cell membrane</keyword>
<dbReference type="OrthoDB" id="6368960at2759"/>
<accession>A0A3R7M1Z4</accession>
<dbReference type="InterPro" id="IPR001320">
    <property type="entry name" value="Iontro_rcpt_C"/>
</dbReference>
<evidence type="ECO:0000256" key="4">
    <source>
        <dbReference type="ARBA" id="ARBA00022692"/>
    </source>
</evidence>
<evidence type="ECO:0000256" key="3">
    <source>
        <dbReference type="ARBA" id="ARBA00022475"/>
    </source>
</evidence>
<evidence type="ECO:0000256" key="7">
    <source>
        <dbReference type="ARBA" id="ARBA00023170"/>
    </source>
</evidence>
<evidence type="ECO:0000259" key="9">
    <source>
        <dbReference type="Pfam" id="PF00060"/>
    </source>
</evidence>
<organism evidence="10 11">
    <name type="scientific">Penaeus vannamei</name>
    <name type="common">Whiteleg shrimp</name>
    <name type="synonym">Litopenaeus vannamei</name>
    <dbReference type="NCBI Taxonomy" id="6689"/>
    <lineage>
        <taxon>Eukaryota</taxon>
        <taxon>Metazoa</taxon>
        <taxon>Ecdysozoa</taxon>
        <taxon>Arthropoda</taxon>
        <taxon>Crustacea</taxon>
        <taxon>Multicrustacea</taxon>
        <taxon>Malacostraca</taxon>
        <taxon>Eumalacostraca</taxon>
        <taxon>Eucarida</taxon>
        <taxon>Decapoda</taxon>
        <taxon>Dendrobranchiata</taxon>
        <taxon>Penaeoidea</taxon>
        <taxon>Penaeidae</taxon>
        <taxon>Penaeus</taxon>
    </lineage>
</organism>
<evidence type="ECO:0000256" key="2">
    <source>
        <dbReference type="ARBA" id="ARBA00008685"/>
    </source>
</evidence>
<comment type="subcellular location">
    <subcellularLocation>
        <location evidence="1">Cell membrane</location>
        <topology evidence="1">Multi-pass membrane protein</topology>
    </subcellularLocation>
</comment>
<dbReference type="SUPFAM" id="SSF53850">
    <property type="entry name" value="Periplasmic binding protein-like II"/>
    <property type="match status" value="1"/>
</dbReference>
<evidence type="ECO:0000313" key="11">
    <source>
        <dbReference type="Proteomes" id="UP000283509"/>
    </source>
</evidence>
<dbReference type="PANTHER" id="PTHR42643">
    <property type="entry name" value="IONOTROPIC RECEPTOR 20A-RELATED"/>
    <property type="match status" value="1"/>
</dbReference>
<name>A0A3R7M1Z4_PENVA</name>
<dbReference type="EMBL" id="QCYY01003150">
    <property type="protein sequence ID" value="ROT65054.1"/>
    <property type="molecule type" value="Genomic_DNA"/>
</dbReference>
<evidence type="ECO:0000256" key="5">
    <source>
        <dbReference type="ARBA" id="ARBA00022989"/>
    </source>
</evidence>
<dbReference type="Proteomes" id="UP000283509">
    <property type="component" value="Unassembled WGS sequence"/>
</dbReference>
<feature type="domain" description="Ionotropic glutamate receptor C-terminal" evidence="9">
    <location>
        <begin position="147"/>
        <end position="265"/>
    </location>
</feature>
<reference evidence="10 11" key="1">
    <citation type="submission" date="2018-04" db="EMBL/GenBank/DDBJ databases">
        <authorList>
            <person name="Zhang X."/>
            <person name="Yuan J."/>
            <person name="Li F."/>
            <person name="Xiang J."/>
        </authorList>
    </citation>
    <scope>NUCLEOTIDE SEQUENCE [LARGE SCALE GENOMIC DNA]</scope>
    <source>
        <tissue evidence="10">Muscle</tissue>
    </source>
</reference>
<protein>
    <submittedName>
        <fullName evidence="10">Variant Ionotropic Glutamate Receptor</fullName>
    </submittedName>
</protein>
<keyword evidence="7 10" id="KW-0675">Receptor</keyword>
<dbReference type="GO" id="GO:0050906">
    <property type="term" value="P:detection of stimulus involved in sensory perception"/>
    <property type="evidence" value="ECO:0007669"/>
    <property type="project" value="UniProtKB-ARBA"/>
</dbReference>
<evidence type="ECO:0000256" key="8">
    <source>
        <dbReference type="ARBA" id="ARBA00023180"/>
    </source>
</evidence>
<keyword evidence="4" id="KW-0812">Transmembrane</keyword>
<dbReference type="PANTHER" id="PTHR42643:SF24">
    <property type="entry name" value="IONOTROPIC RECEPTOR 60A"/>
    <property type="match status" value="1"/>
</dbReference>
<dbReference type="GO" id="GO:0005886">
    <property type="term" value="C:plasma membrane"/>
    <property type="evidence" value="ECO:0007669"/>
    <property type="project" value="UniProtKB-SubCell"/>
</dbReference>
<reference evidence="10 11" key="2">
    <citation type="submission" date="2019-01" db="EMBL/GenBank/DDBJ databases">
        <title>The decoding of complex shrimp genome reveals the adaptation for benthos swimmer, frequently molting mechanism and breeding impact on genome.</title>
        <authorList>
            <person name="Sun Y."/>
            <person name="Gao Y."/>
            <person name="Yu Y."/>
        </authorList>
    </citation>
    <scope>NUCLEOTIDE SEQUENCE [LARGE SCALE GENOMIC DNA]</scope>
    <source>
        <tissue evidence="10">Muscle</tissue>
    </source>
</reference>
<dbReference type="InterPro" id="IPR052192">
    <property type="entry name" value="Insect_Ionotropic_Sensory_Rcpt"/>
</dbReference>
<keyword evidence="8" id="KW-0325">Glycoprotein</keyword>